<evidence type="ECO:0000313" key="3">
    <source>
        <dbReference type="Proteomes" id="UP000005237"/>
    </source>
</evidence>
<feature type="compositionally biased region" description="Acidic residues" evidence="1">
    <location>
        <begin position="15"/>
        <end position="37"/>
    </location>
</feature>
<feature type="compositionally biased region" description="Polar residues" evidence="1">
    <location>
        <begin position="417"/>
        <end position="432"/>
    </location>
</feature>
<keyword evidence="3" id="KW-1185">Reference proteome</keyword>
<protein>
    <submittedName>
        <fullName evidence="2">Uncharacterized protein</fullName>
    </submittedName>
</protein>
<reference evidence="2" key="2">
    <citation type="submission" date="2022-06" db="UniProtKB">
        <authorList>
            <consortium name="EnsemblMetazoa"/>
        </authorList>
    </citation>
    <scope>IDENTIFICATION</scope>
    <source>
        <strain evidence="2">DF5081</strain>
    </source>
</reference>
<proteinExistence type="predicted"/>
<evidence type="ECO:0000256" key="1">
    <source>
        <dbReference type="SAM" id="MobiDB-lite"/>
    </source>
</evidence>
<feature type="region of interest" description="Disordered" evidence="1">
    <location>
        <begin position="15"/>
        <end position="49"/>
    </location>
</feature>
<evidence type="ECO:0000313" key="2">
    <source>
        <dbReference type="EnsemblMetazoa" id="CJA17391.1"/>
    </source>
</evidence>
<dbReference type="AlphaFoldDB" id="A0A8R1E0H0"/>
<accession>A0A8R1E0H0</accession>
<dbReference type="EnsemblMetazoa" id="CJA17391.1">
    <property type="protein sequence ID" value="CJA17391.1"/>
    <property type="gene ID" value="WBGene00136595"/>
</dbReference>
<sequence>MEIVSRAGWISDDDIEVDVSVQEEEEYMSLESEDEGPDPAHDAEPDFPLPVINNEVQVPARQPEHPFHDQYAPREGEEPPKDVAKRLVASVLLSQVQAFRMKTLSWFDPIEKPAPPVLTPEDEAVEQVVSLPATPFALYVVHVHRGSSAALGSVHRELAADDRPDLIYVNFQPRYARESTTGGAHSAEKFFPGDLLAVTRLGRLPSTTAEHFVRSHEGALQIEKHNFWTVLQYTLVKRTVASHTISYCARKQRGKNLYQIFASDFPVPVNVPTRFYSSEEGLRPGNFYRTTILTPQAHPAALLNNIKPGAAKQYVVRATNPLALRHKYRPTLMSATAPNAEDTRLLSLARNPYGTVDISNADALKSLLFAGRLAISAAIALTHRKTDSNFYTITSDHVVRRFRETIAKSVQDTQCIQNTTSQVMNPETSRPTSKAHPSPSIASKQHQSRANPSQSEQRYIHPKPSRMAERDPPEAVRPTPEPQEAECPKHLSWKKYKQQRGEESDNYLMDNENAHSTVIQL</sequence>
<organism evidence="2 3">
    <name type="scientific">Caenorhabditis japonica</name>
    <dbReference type="NCBI Taxonomy" id="281687"/>
    <lineage>
        <taxon>Eukaryota</taxon>
        <taxon>Metazoa</taxon>
        <taxon>Ecdysozoa</taxon>
        <taxon>Nematoda</taxon>
        <taxon>Chromadorea</taxon>
        <taxon>Rhabditida</taxon>
        <taxon>Rhabditina</taxon>
        <taxon>Rhabditomorpha</taxon>
        <taxon>Rhabditoidea</taxon>
        <taxon>Rhabditidae</taxon>
        <taxon>Peloderinae</taxon>
        <taxon>Caenorhabditis</taxon>
    </lineage>
</organism>
<name>A0A8R1E0H0_CAEJA</name>
<feature type="compositionally biased region" description="Polar residues" evidence="1">
    <location>
        <begin position="440"/>
        <end position="457"/>
    </location>
</feature>
<feature type="region of interest" description="Disordered" evidence="1">
    <location>
        <begin position="417"/>
        <end position="521"/>
    </location>
</feature>
<reference evidence="3" key="1">
    <citation type="submission" date="2010-08" db="EMBL/GenBank/DDBJ databases">
        <authorList>
            <consortium name="Caenorhabditis japonica Sequencing Consortium"/>
            <person name="Wilson R.K."/>
        </authorList>
    </citation>
    <scope>NUCLEOTIDE SEQUENCE [LARGE SCALE GENOMIC DNA]</scope>
    <source>
        <strain evidence="3">DF5081</strain>
    </source>
</reference>
<dbReference type="Proteomes" id="UP000005237">
    <property type="component" value="Unassembled WGS sequence"/>
</dbReference>